<feature type="compositionally biased region" description="Polar residues" evidence="1">
    <location>
        <begin position="22"/>
        <end position="37"/>
    </location>
</feature>
<dbReference type="KEGG" id="mrr:Moror_7510"/>
<feature type="compositionally biased region" description="Low complexity" evidence="1">
    <location>
        <begin position="50"/>
        <end position="77"/>
    </location>
</feature>
<dbReference type="Proteomes" id="UP000017559">
    <property type="component" value="Unassembled WGS sequence"/>
</dbReference>
<sequence>MAGSMKKILTGWSDTKRRTKVDTTGTSNDVPQYSEHSCLTRPIRPPPTPLSTSRYGRSRNGSSSSSTSTSSSYLSSTPVTPTHEYDQLRDSEDEAWGPHDRSLSYRSTSSESGSSSGHEDGDVDVDAEECASLLREWRNSPPSRFQMRRTGKGSRGRTRPPLVTPIVTETLIAQDLEPEERAW</sequence>
<reference evidence="2 3" key="1">
    <citation type="journal article" date="2014" name="BMC Genomics">
        <title>Genome and secretome analysis of the hemibiotrophic fungal pathogen, Moniliophthora roreri, which causes frosty pod rot disease of cacao: mechanisms of the biotrophic and necrotrophic phases.</title>
        <authorList>
            <person name="Meinhardt L.W."/>
            <person name="Costa G.G.L."/>
            <person name="Thomazella D.P.T."/>
            <person name="Teixeira P.J.P.L."/>
            <person name="Carazzolle M.F."/>
            <person name="Schuster S.C."/>
            <person name="Carlson J.E."/>
            <person name="Guiltinan M.J."/>
            <person name="Mieczkowski P."/>
            <person name="Farmer A."/>
            <person name="Ramaraj T."/>
            <person name="Crozier J."/>
            <person name="Davis R.E."/>
            <person name="Shao J."/>
            <person name="Melnick R.L."/>
            <person name="Pereira G.A.G."/>
            <person name="Bailey B.A."/>
        </authorList>
    </citation>
    <scope>NUCLEOTIDE SEQUENCE [LARGE SCALE GENOMIC DNA]</scope>
    <source>
        <strain evidence="2 3">MCA 2997</strain>
    </source>
</reference>
<keyword evidence="3" id="KW-1185">Reference proteome</keyword>
<gene>
    <name evidence="2" type="ORF">Moror_7510</name>
</gene>
<feature type="compositionally biased region" description="Low complexity" evidence="1">
    <location>
        <begin position="104"/>
        <end position="116"/>
    </location>
</feature>
<feature type="compositionally biased region" description="Basic residues" evidence="1">
    <location>
        <begin position="146"/>
        <end position="158"/>
    </location>
</feature>
<dbReference type="HOGENOM" id="CLU_1475534_0_0_1"/>
<dbReference type="AlphaFoldDB" id="V2XX28"/>
<evidence type="ECO:0000313" key="3">
    <source>
        <dbReference type="Proteomes" id="UP000017559"/>
    </source>
</evidence>
<accession>V2XX28</accession>
<feature type="compositionally biased region" description="Basic and acidic residues" evidence="1">
    <location>
        <begin position="83"/>
        <end position="103"/>
    </location>
</feature>
<feature type="region of interest" description="Disordered" evidence="1">
    <location>
        <begin position="1"/>
        <end position="183"/>
    </location>
</feature>
<protein>
    <submittedName>
        <fullName evidence="2">Uncharacterized protein</fullName>
    </submittedName>
</protein>
<comment type="caution">
    <text evidence="2">The sequence shown here is derived from an EMBL/GenBank/DDBJ whole genome shotgun (WGS) entry which is preliminary data.</text>
</comment>
<dbReference type="EMBL" id="AWSO01001405">
    <property type="protein sequence ID" value="ESK83964.1"/>
    <property type="molecule type" value="Genomic_DNA"/>
</dbReference>
<organism evidence="2 3">
    <name type="scientific">Moniliophthora roreri (strain MCA 2997)</name>
    <name type="common">Cocoa frosty pod rot fungus</name>
    <name type="synonym">Crinipellis roreri</name>
    <dbReference type="NCBI Taxonomy" id="1381753"/>
    <lineage>
        <taxon>Eukaryota</taxon>
        <taxon>Fungi</taxon>
        <taxon>Dikarya</taxon>
        <taxon>Basidiomycota</taxon>
        <taxon>Agaricomycotina</taxon>
        <taxon>Agaricomycetes</taxon>
        <taxon>Agaricomycetidae</taxon>
        <taxon>Agaricales</taxon>
        <taxon>Marasmiineae</taxon>
        <taxon>Marasmiaceae</taxon>
        <taxon>Moniliophthora</taxon>
    </lineage>
</organism>
<proteinExistence type="predicted"/>
<name>V2XX28_MONRO</name>
<evidence type="ECO:0000313" key="2">
    <source>
        <dbReference type="EMBL" id="ESK83964.1"/>
    </source>
</evidence>
<evidence type="ECO:0000256" key="1">
    <source>
        <dbReference type="SAM" id="MobiDB-lite"/>
    </source>
</evidence>